<keyword evidence="6" id="KW-1185">Reference proteome</keyword>
<sequence length="930" mass="102475">MDLGLFMRSPRVIQRRRAPISRERLLEIDTDTYFSFSSIGADSGASDAATASQIDQHDSQRRNRRSTTAGGGAPSASTYTSPDAAIDPLSQHIIQRTNTQKSIPHKLLGRASSEAEAGSHGGNTSKSGGLQGQSGSILNDPKTKKGGFRNFRKGASLLSRLIPGKKKKKKQNQAPGAAEEEEASEPDTPRISIDKLSPIGLVPQHPGPAKYIRNRTYGKKEKEFNRVFLAQELFVGGNTSPQTADRRKSSSSSSPKDPQAGGAIWALSFSKDGKYLAAAGQDQKVRVWAVISTPEERGDVRHREEPTRPTDQPPHFQAPVFHPLPSRVFEGHTGTVVDLSWSKNNFLLSSSMDKTVRLWHISRNECLCTFLHTDFVTSVQFHPKDDRFFLAGSLDAKLRLWSIPDKNIAFVATVPDMITAVSFTPDGRYAIAGCSNGLISIHDTEGLKPRGQIHSRSLRGRSSRGNKITGIDTLVDPVDDPHGEIKLLVTSNDSRIRLYNFHERNVEAKFRGNENTCSQIRASFTDDGRHVICGSEDRKAYIWPVEGRQNDDDKKAVEVLDTHSSIVTVAIAAPTSTRQILDLTDDPIYDMCNPTPVTLEGVDEHSQQSRLQSHASPEESLSSDGGRRSSEARIALNRKEAYESSSYAARFGNCAGHIIVTADYSGKIKVLRQDCAYQKRRHENWSATFAISRRILRRSNSPRNSVASGGGKDSTHKTTSDRILSWRDSVAGHGRKSNDGSRQGSRTSSPHPRRRPNLLPRLSSRPFSLAPEESRSVMTPSAPPSPKEKTQDLDRQGDPPLIHEPSKENPEPYEKPVSSREFLANNFSKENPLCLQGDHSYAFWNKITQGALAIKERQSNKLQVPSRMTSRSERSGSVATSHLSSENASSIAGEEDILRCQQCQGSNFRAVKARDGGQRLICAQCNLAIE</sequence>
<feature type="compositionally biased region" description="Basic and acidic residues" evidence="4">
    <location>
        <begin position="804"/>
        <end position="818"/>
    </location>
</feature>
<feature type="compositionally biased region" description="Basic and acidic residues" evidence="4">
    <location>
        <begin position="296"/>
        <end position="308"/>
    </location>
</feature>
<dbReference type="InterPro" id="IPR040324">
    <property type="entry name" value="WDR44/Dgr2"/>
</dbReference>
<feature type="region of interest" description="Disordered" evidence="4">
    <location>
        <begin position="862"/>
        <end position="887"/>
    </location>
</feature>
<accession>A0A9W9XCY3</accession>
<dbReference type="AlphaFoldDB" id="A0A9W9XCY3"/>
<dbReference type="Proteomes" id="UP001148312">
    <property type="component" value="Unassembled WGS sequence"/>
</dbReference>
<feature type="region of interest" description="Disordered" evidence="4">
    <location>
        <begin position="594"/>
        <end position="630"/>
    </location>
</feature>
<dbReference type="PANTHER" id="PTHR14221:SF0">
    <property type="entry name" value="WD REPEAT-CONTAINING PROTEIN 44"/>
    <property type="match status" value="1"/>
</dbReference>
<feature type="region of interest" description="Disordered" evidence="4">
    <location>
        <begin position="237"/>
        <end position="261"/>
    </location>
</feature>
<feature type="region of interest" description="Disordered" evidence="4">
    <location>
        <begin position="109"/>
        <end position="211"/>
    </location>
</feature>
<dbReference type="PROSITE" id="PS50082">
    <property type="entry name" value="WD_REPEATS_2"/>
    <property type="match status" value="3"/>
</dbReference>
<feature type="region of interest" description="Disordered" evidence="4">
    <location>
        <begin position="296"/>
        <end position="317"/>
    </location>
</feature>
<dbReference type="InterPro" id="IPR001680">
    <property type="entry name" value="WD40_rpt"/>
</dbReference>
<dbReference type="EMBL" id="JAPWDQ010000004">
    <property type="protein sequence ID" value="KAJ5488987.1"/>
    <property type="molecule type" value="Genomic_DNA"/>
</dbReference>
<feature type="repeat" description="WD" evidence="3">
    <location>
        <begin position="369"/>
        <end position="411"/>
    </location>
</feature>
<evidence type="ECO:0000313" key="6">
    <source>
        <dbReference type="Proteomes" id="UP001148312"/>
    </source>
</evidence>
<evidence type="ECO:0000313" key="5">
    <source>
        <dbReference type="EMBL" id="KAJ5488987.1"/>
    </source>
</evidence>
<dbReference type="CDD" id="cd00200">
    <property type="entry name" value="WD40"/>
    <property type="match status" value="1"/>
</dbReference>
<evidence type="ECO:0000256" key="1">
    <source>
        <dbReference type="ARBA" id="ARBA00022574"/>
    </source>
</evidence>
<feature type="compositionally biased region" description="Low complexity" evidence="4">
    <location>
        <begin position="125"/>
        <end position="136"/>
    </location>
</feature>
<feature type="compositionally biased region" description="Polar residues" evidence="4">
    <location>
        <begin position="608"/>
        <end position="623"/>
    </location>
</feature>
<feature type="repeat" description="WD" evidence="3">
    <location>
        <begin position="329"/>
        <end position="369"/>
    </location>
</feature>
<keyword evidence="2" id="KW-0677">Repeat</keyword>
<evidence type="ECO:0000256" key="3">
    <source>
        <dbReference type="PROSITE-ProRule" id="PRU00221"/>
    </source>
</evidence>
<dbReference type="SUPFAM" id="SSF50978">
    <property type="entry name" value="WD40 repeat-like"/>
    <property type="match status" value="1"/>
</dbReference>
<organism evidence="5 6">
    <name type="scientific">Penicillium diatomitis</name>
    <dbReference type="NCBI Taxonomy" id="2819901"/>
    <lineage>
        <taxon>Eukaryota</taxon>
        <taxon>Fungi</taxon>
        <taxon>Dikarya</taxon>
        <taxon>Ascomycota</taxon>
        <taxon>Pezizomycotina</taxon>
        <taxon>Eurotiomycetes</taxon>
        <taxon>Eurotiomycetidae</taxon>
        <taxon>Eurotiales</taxon>
        <taxon>Aspergillaceae</taxon>
        <taxon>Penicillium</taxon>
    </lineage>
</organism>
<feature type="compositionally biased region" description="Low complexity" evidence="4">
    <location>
        <begin position="757"/>
        <end position="769"/>
    </location>
</feature>
<keyword evidence="1 3" id="KW-0853">WD repeat</keyword>
<evidence type="ECO:0008006" key="7">
    <source>
        <dbReference type="Google" id="ProtNLM"/>
    </source>
</evidence>
<comment type="caution">
    <text evidence="5">The sequence shown here is derived from an EMBL/GenBank/DDBJ whole genome shotgun (WGS) entry which is preliminary data.</text>
</comment>
<protein>
    <recommendedName>
        <fullName evidence="7">WD repeat protein</fullName>
    </recommendedName>
</protein>
<dbReference type="RefSeq" id="XP_056791020.1">
    <property type="nucleotide sequence ID" value="XM_056933479.1"/>
</dbReference>
<dbReference type="InterPro" id="IPR015943">
    <property type="entry name" value="WD40/YVTN_repeat-like_dom_sf"/>
</dbReference>
<reference evidence="5" key="2">
    <citation type="journal article" date="2023" name="IMA Fungus">
        <title>Comparative genomic study of the Penicillium genus elucidates a diverse pangenome and 15 lateral gene transfer events.</title>
        <authorList>
            <person name="Petersen C."/>
            <person name="Sorensen T."/>
            <person name="Nielsen M.R."/>
            <person name="Sondergaard T.E."/>
            <person name="Sorensen J.L."/>
            <person name="Fitzpatrick D.A."/>
            <person name="Frisvad J.C."/>
            <person name="Nielsen K.L."/>
        </authorList>
    </citation>
    <scope>NUCLEOTIDE SEQUENCE</scope>
    <source>
        <strain evidence="5">IBT 30728</strain>
    </source>
</reference>
<dbReference type="Pfam" id="PF00400">
    <property type="entry name" value="WD40"/>
    <property type="match status" value="5"/>
</dbReference>
<evidence type="ECO:0000256" key="4">
    <source>
        <dbReference type="SAM" id="MobiDB-lite"/>
    </source>
</evidence>
<gene>
    <name evidence="5" type="ORF">N7539_003877</name>
</gene>
<evidence type="ECO:0000256" key="2">
    <source>
        <dbReference type="ARBA" id="ARBA00022737"/>
    </source>
</evidence>
<dbReference type="InterPro" id="IPR036322">
    <property type="entry name" value="WD40_repeat_dom_sf"/>
</dbReference>
<feature type="region of interest" description="Disordered" evidence="4">
    <location>
        <begin position="700"/>
        <end position="818"/>
    </location>
</feature>
<name>A0A9W9XCY3_9EURO</name>
<dbReference type="Gene3D" id="2.130.10.10">
    <property type="entry name" value="YVTN repeat-like/Quinoprotein amine dehydrogenase"/>
    <property type="match status" value="1"/>
</dbReference>
<feature type="region of interest" description="Disordered" evidence="4">
    <location>
        <begin position="45"/>
        <end position="83"/>
    </location>
</feature>
<proteinExistence type="predicted"/>
<feature type="repeat" description="WD" evidence="3">
    <location>
        <begin position="264"/>
        <end position="288"/>
    </location>
</feature>
<dbReference type="SMART" id="SM00320">
    <property type="entry name" value="WD40"/>
    <property type="match status" value="5"/>
</dbReference>
<feature type="compositionally biased region" description="Basic and acidic residues" evidence="4">
    <location>
        <begin position="786"/>
        <end position="797"/>
    </location>
</feature>
<dbReference type="PROSITE" id="PS50294">
    <property type="entry name" value="WD_REPEATS_REGION"/>
    <property type="match status" value="2"/>
</dbReference>
<dbReference type="GeneID" id="81623728"/>
<dbReference type="PANTHER" id="PTHR14221">
    <property type="entry name" value="WD REPEAT DOMAIN 44"/>
    <property type="match status" value="1"/>
</dbReference>
<reference evidence="5" key="1">
    <citation type="submission" date="2022-12" db="EMBL/GenBank/DDBJ databases">
        <authorList>
            <person name="Petersen C."/>
        </authorList>
    </citation>
    <scope>NUCLEOTIDE SEQUENCE</scope>
    <source>
        <strain evidence="5">IBT 30728</strain>
    </source>
</reference>